<gene>
    <name evidence="7" type="ORF">QN277_012868</name>
</gene>
<dbReference type="AlphaFoldDB" id="A0AAE1N1D5"/>
<protein>
    <recommendedName>
        <fullName evidence="6">S-protein homolog</fullName>
    </recommendedName>
</protein>
<evidence type="ECO:0000256" key="1">
    <source>
        <dbReference type="ARBA" id="ARBA00004613"/>
    </source>
</evidence>
<evidence type="ECO:0000256" key="6">
    <source>
        <dbReference type="RuleBase" id="RU367044"/>
    </source>
</evidence>
<keyword evidence="4 6" id="KW-0964">Secreted</keyword>
<feature type="signal peptide" evidence="6">
    <location>
        <begin position="1"/>
        <end position="23"/>
    </location>
</feature>
<proteinExistence type="inferred from homology"/>
<name>A0AAE1N1D5_9FABA</name>
<dbReference type="PANTHER" id="PTHR31232:SF156">
    <property type="entry name" value="PLANT SELF-INCOMPATIBILITY PROTEIN S1 FAMILY-RELATED"/>
    <property type="match status" value="1"/>
</dbReference>
<evidence type="ECO:0000256" key="5">
    <source>
        <dbReference type="ARBA" id="ARBA00022729"/>
    </source>
</evidence>
<comment type="caution">
    <text evidence="7">The sequence shown here is derived from an EMBL/GenBank/DDBJ whole genome shotgun (WGS) entry which is preliminary data.</text>
</comment>
<evidence type="ECO:0000256" key="3">
    <source>
        <dbReference type="ARBA" id="ARBA00022471"/>
    </source>
</evidence>
<evidence type="ECO:0000256" key="2">
    <source>
        <dbReference type="ARBA" id="ARBA00005581"/>
    </source>
</evidence>
<reference evidence="7" key="1">
    <citation type="submission" date="2023-10" db="EMBL/GenBank/DDBJ databases">
        <title>Chromosome-level genome of the transformable northern wattle, Acacia crassicarpa.</title>
        <authorList>
            <person name="Massaro I."/>
            <person name="Sinha N.R."/>
            <person name="Poethig S."/>
            <person name="Leichty A.R."/>
        </authorList>
    </citation>
    <scope>NUCLEOTIDE SEQUENCE</scope>
    <source>
        <strain evidence="7">Acra3RX</strain>
        <tissue evidence="7">Leaf</tissue>
    </source>
</reference>
<evidence type="ECO:0000256" key="4">
    <source>
        <dbReference type="ARBA" id="ARBA00022525"/>
    </source>
</evidence>
<keyword evidence="5 6" id="KW-0732">Signal</keyword>
<dbReference type="Proteomes" id="UP001293593">
    <property type="component" value="Unassembled WGS sequence"/>
</dbReference>
<evidence type="ECO:0000313" key="8">
    <source>
        <dbReference type="Proteomes" id="UP001293593"/>
    </source>
</evidence>
<feature type="chain" id="PRO_5041767340" description="S-protein homolog" evidence="6">
    <location>
        <begin position="24"/>
        <end position="154"/>
    </location>
</feature>
<dbReference type="InterPro" id="IPR010264">
    <property type="entry name" value="Self-incomp_S1"/>
</dbReference>
<dbReference type="GO" id="GO:0060320">
    <property type="term" value="P:rejection of self pollen"/>
    <property type="evidence" value="ECO:0007669"/>
    <property type="project" value="UniProtKB-KW"/>
</dbReference>
<dbReference type="EMBL" id="JAWXYG010000002">
    <property type="protein sequence ID" value="KAK4281363.1"/>
    <property type="molecule type" value="Genomic_DNA"/>
</dbReference>
<dbReference type="PANTHER" id="PTHR31232">
    <property type="match status" value="1"/>
</dbReference>
<keyword evidence="3 6" id="KW-0713">Self-incompatibility</keyword>
<dbReference type="Pfam" id="PF05938">
    <property type="entry name" value="Self-incomp_S1"/>
    <property type="match status" value="1"/>
</dbReference>
<keyword evidence="8" id="KW-1185">Reference proteome</keyword>
<accession>A0AAE1N1D5</accession>
<evidence type="ECO:0000313" key="7">
    <source>
        <dbReference type="EMBL" id="KAK4281363.1"/>
    </source>
</evidence>
<dbReference type="GO" id="GO:0005576">
    <property type="term" value="C:extracellular region"/>
    <property type="evidence" value="ECO:0007669"/>
    <property type="project" value="UniProtKB-SubCell"/>
</dbReference>
<comment type="subcellular location">
    <subcellularLocation>
        <location evidence="1 6">Secreted</location>
    </subcellularLocation>
</comment>
<sequence>MAKGRVNSQAIIINLVAVALVCAKCDGSNSFPVTDHLFPEFIKWHIYVVNGLGNNQNLFTRCKSQEDDLGTQNLPVGSNLTWSFRTDFFHSTLFWCYLRTDTGASAEFEVFWYDARLFNKCQWKNCIWVAKDQGIYLSDLSHNIDELHYTWDGN</sequence>
<comment type="similarity">
    <text evidence="2 6">Belongs to the plant self-incompatibility (S1) protein family.</text>
</comment>
<organism evidence="7 8">
    <name type="scientific">Acacia crassicarpa</name>
    <name type="common">northern wattle</name>
    <dbReference type="NCBI Taxonomy" id="499986"/>
    <lineage>
        <taxon>Eukaryota</taxon>
        <taxon>Viridiplantae</taxon>
        <taxon>Streptophyta</taxon>
        <taxon>Embryophyta</taxon>
        <taxon>Tracheophyta</taxon>
        <taxon>Spermatophyta</taxon>
        <taxon>Magnoliopsida</taxon>
        <taxon>eudicotyledons</taxon>
        <taxon>Gunneridae</taxon>
        <taxon>Pentapetalae</taxon>
        <taxon>rosids</taxon>
        <taxon>fabids</taxon>
        <taxon>Fabales</taxon>
        <taxon>Fabaceae</taxon>
        <taxon>Caesalpinioideae</taxon>
        <taxon>mimosoid clade</taxon>
        <taxon>Acacieae</taxon>
        <taxon>Acacia</taxon>
    </lineage>
</organism>